<evidence type="ECO:0000259" key="2">
    <source>
        <dbReference type="Pfam" id="PF03732"/>
    </source>
</evidence>
<comment type="caution">
    <text evidence="3">The sequence shown here is derived from an EMBL/GenBank/DDBJ whole genome shotgun (WGS) entry which is preliminary data.</text>
</comment>
<dbReference type="InterPro" id="IPR005162">
    <property type="entry name" value="Retrotrans_gag_dom"/>
</dbReference>
<feature type="domain" description="Retrotransposon gag" evidence="2">
    <location>
        <begin position="129"/>
        <end position="197"/>
    </location>
</feature>
<feature type="region of interest" description="Disordered" evidence="1">
    <location>
        <begin position="1"/>
        <end position="40"/>
    </location>
</feature>
<feature type="compositionally biased region" description="Polar residues" evidence="1">
    <location>
        <begin position="1"/>
        <end position="38"/>
    </location>
</feature>
<dbReference type="Proteomes" id="UP000683360">
    <property type="component" value="Unassembled WGS sequence"/>
</dbReference>
<organism evidence="3 4">
    <name type="scientific">Mytilus edulis</name>
    <name type="common">Blue mussel</name>
    <dbReference type="NCBI Taxonomy" id="6550"/>
    <lineage>
        <taxon>Eukaryota</taxon>
        <taxon>Metazoa</taxon>
        <taxon>Spiralia</taxon>
        <taxon>Lophotrochozoa</taxon>
        <taxon>Mollusca</taxon>
        <taxon>Bivalvia</taxon>
        <taxon>Autobranchia</taxon>
        <taxon>Pteriomorphia</taxon>
        <taxon>Mytilida</taxon>
        <taxon>Mytiloidea</taxon>
        <taxon>Mytilidae</taxon>
        <taxon>Mytilinae</taxon>
        <taxon>Mytilus</taxon>
    </lineage>
</organism>
<dbReference type="PANTHER" id="PTHR33223:SF6">
    <property type="entry name" value="CCHC-TYPE DOMAIN-CONTAINING PROTEIN"/>
    <property type="match status" value="1"/>
</dbReference>
<reference evidence="3" key="1">
    <citation type="submission" date="2021-03" db="EMBL/GenBank/DDBJ databases">
        <authorList>
            <person name="Bekaert M."/>
        </authorList>
    </citation>
    <scope>NUCLEOTIDE SEQUENCE</scope>
</reference>
<protein>
    <recommendedName>
        <fullName evidence="2">Retrotransposon gag domain-containing protein</fullName>
    </recommendedName>
</protein>
<evidence type="ECO:0000313" key="4">
    <source>
        <dbReference type="Proteomes" id="UP000683360"/>
    </source>
</evidence>
<dbReference type="Pfam" id="PF03732">
    <property type="entry name" value="Retrotrans_gag"/>
    <property type="match status" value="1"/>
</dbReference>
<accession>A0A8S3V435</accession>
<evidence type="ECO:0000313" key="3">
    <source>
        <dbReference type="EMBL" id="CAG2252933.1"/>
    </source>
</evidence>
<keyword evidence="4" id="KW-1185">Reference proteome</keyword>
<dbReference type="PANTHER" id="PTHR33223">
    <property type="entry name" value="CCHC-TYPE DOMAIN-CONTAINING PROTEIN"/>
    <property type="match status" value="1"/>
</dbReference>
<sequence length="204" mass="23477">MPLRNNKTGAQPSNYPNTKSRSRSAQRVTPTDQNISHLDSSDKEFLEDIGNWVSGSSVQNTQEPEINNVVPQAEIFRRYRFQFFEMSNSINVPKFSNESSLVPTQWWKLFESFQIYSKMNDEQAIASCQFHFQGQAQLWFNSLEGATRDNLQNLKAAFLLRFSNEKTSSQLFKIQQLDQESGHQYLTRIQQLAVGAANCQKLLL</sequence>
<proteinExistence type="predicted"/>
<evidence type="ECO:0000256" key="1">
    <source>
        <dbReference type="SAM" id="MobiDB-lite"/>
    </source>
</evidence>
<dbReference type="OrthoDB" id="2286242at2759"/>
<dbReference type="EMBL" id="CAJPWZ010003135">
    <property type="protein sequence ID" value="CAG2252933.1"/>
    <property type="molecule type" value="Genomic_DNA"/>
</dbReference>
<dbReference type="AlphaFoldDB" id="A0A8S3V435"/>
<gene>
    <name evidence="3" type="ORF">MEDL_64502</name>
</gene>
<name>A0A8S3V435_MYTED</name>